<reference evidence="2 3" key="1">
    <citation type="submission" date="2020-07" db="EMBL/GenBank/DDBJ databases">
        <authorList>
            <person name="Sun Q."/>
        </authorList>
    </citation>
    <scope>NUCLEOTIDE SEQUENCE [LARGE SCALE GENOMIC DNA]</scope>
    <source>
        <strain evidence="2 3">MAH-1</strain>
    </source>
</reference>
<evidence type="ECO:0000313" key="2">
    <source>
        <dbReference type="EMBL" id="NYA72244.1"/>
    </source>
</evidence>
<gene>
    <name evidence="2" type="ORF">HZF10_15045</name>
</gene>
<feature type="chain" id="PRO_5030889377" description="Outermembrane protein" evidence="1">
    <location>
        <begin position="21"/>
        <end position="291"/>
    </location>
</feature>
<dbReference type="Proteomes" id="UP000535020">
    <property type="component" value="Unassembled WGS sequence"/>
</dbReference>
<keyword evidence="1" id="KW-0732">Signal</keyword>
<evidence type="ECO:0008006" key="4">
    <source>
        <dbReference type="Google" id="ProtNLM"/>
    </source>
</evidence>
<accession>A0A7Y9C7C6</accession>
<comment type="caution">
    <text evidence="2">The sequence shown here is derived from an EMBL/GenBank/DDBJ whole genome shotgun (WGS) entry which is preliminary data.</text>
</comment>
<name>A0A7Y9C7C6_9FLAO</name>
<organism evidence="2 3">
    <name type="scientific">Flavobacterium agri</name>
    <dbReference type="NCBI Taxonomy" id="2743471"/>
    <lineage>
        <taxon>Bacteria</taxon>
        <taxon>Pseudomonadati</taxon>
        <taxon>Bacteroidota</taxon>
        <taxon>Flavobacteriia</taxon>
        <taxon>Flavobacteriales</taxon>
        <taxon>Flavobacteriaceae</taxon>
        <taxon>Flavobacterium</taxon>
    </lineage>
</organism>
<dbReference type="RefSeq" id="WP_176007049.1">
    <property type="nucleotide sequence ID" value="NZ_JABWMI010000018.1"/>
</dbReference>
<proteinExistence type="predicted"/>
<sequence>MRKLFFLMLAILLCPEYDFAQTTDSSISNTSATATAPATEYYTAHNKGKFFIFWGGNRDSFSESDIRFHGKDYDFTIYDVKAHDKPKGVHVDYINPTRMTIPQTNFRIGYYFHDKWNASIGVDHMKYVMTQNQLVNMTGHIDGHEPFNGTYHNDPMYMTEDFLKFEHTDGLNFISAELTRVDDITKYFHVNTDWIQLNTLVGFGGGFLYPKTNTTLMGMQRHDNFHISGWGADVKAGLNLTFLKYFFIQSEVKAGYIDMPDIRTTYNGSDRASQHFNFLERTFVVGGIFHI</sequence>
<evidence type="ECO:0000256" key="1">
    <source>
        <dbReference type="SAM" id="SignalP"/>
    </source>
</evidence>
<feature type="signal peptide" evidence="1">
    <location>
        <begin position="1"/>
        <end position="20"/>
    </location>
</feature>
<dbReference type="EMBL" id="JACBJI010000007">
    <property type="protein sequence ID" value="NYA72244.1"/>
    <property type="molecule type" value="Genomic_DNA"/>
</dbReference>
<dbReference type="AlphaFoldDB" id="A0A7Y9C7C6"/>
<evidence type="ECO:0000313" key="3">
    <source>
        <dbReference type="Proteomes" id="UP000535020"/>
    </source>
</evidence>
<keyword evidence="3" id="KW-1185">Reference proteome</keyword>
<protein>
    <recommendedName>
        <fullName evidence="4">Outermembrane protein</fullName>
    </recommendedName>
</protein>